<evidence type="ECO:0000313" key="1">
    <source>
        <dbReference type="EMBL" id="MBK0331682.1"/>
    </source>
</evidence>
<dbReference type="Gene3D" id="1.20.120.450">
    <property type="entry name" value="dinb family like domain"/>
    <property type="match status" value="1"/>
</dbReference>
<dbReference type="Proteomes" id="UP000612352">
    <property type="component" value="Unassembled WGS sequence"/>
</dbReference>
<accession>A0ABS1BAI5</accession>
<dbReference type="EMBL" id="JAEDAJ010000004">
    <property type="protein sequence ID" value="MBK0331682.1"/>
    <property type="molecule type" value="Genomic_DNA"/>
</dbReference>
<dbReference type="RefSeq" id="WP_200502299.1">
    <property type="nucleotide sequence ID" value="NZ_JAEDAJ010000004.1"/>
</dbReference>
<gene>
    <name evidence="1" type="ORF">I8D64_09730</name>
</gene>
<protein>
    <submittedName>
        <fullName evidence="1">DinB family protein</fullName>
    </submittedName>
</protein>
<proteinExistence type="predicted"/>
<dbReference type="SUPFAM" id="SSF109854">
    <property type="entry name" value="DinB/YfiT-like putative metalloenzymes"/>
    <property type="match status" value="1"/>
</dbReference>
<organism evidence="1 2">
    <name type="scientific">Brachybacterium halotolerans</name>
    <dbReference type="NCBI Taxonomy" id="2795215"/>
    <lineage>
        <taxon>Bacteria</taxon>
        <taxon>Bacillati</taxon>
        <taxon>Actinomycetota</taxon>
        <taxon>Actinomycetes</taxon>
        <taxon>Micrococcales</taxon>
        <taxon>Dermabacteraceae</taxon>
        <taxon>Brachybacterium</taxon>
    </lineage>
</organism>
<reference evidence="1 2" key="1">
    <citation type="submission" date="2020-12" db="EMBL/GenBank/DDBJ databases">
        <title>Brachybacterium sp. MASK1Z-5, whole genome shotgun sequence.</title>
        <authorList>
            <person name="Tuo L."/>
        </authorList>
    </citation>
    <scope>NUCLEOTIDE SEQUENCE [LARGE SCALE GENOMIC DNA]</scope>
    <source>
        <strain evidence="1 2">MASK1Z-5</strain>
    </source>
</reference>
<dbReference type="InterPro" id="IPR007061">
    <property type="entry name" value="MST-like"/>
</dbReference>
<keyword evidence="2" id="KW-1185">Reference proteome</keyword>
<name>A0ABS1BAI5_9MICO</name>
<dbReference type="InterPro" id="IPR034660">
    <property type="entry name" value="DinB/YfiT-like"/>
</dbReference>
<comment type="caution">
    <text evidence="1">The sequence shown here is derived from an EMBL/GenBank/DDBJ whole genome shotgun (WGS) entry which is preliminary data.</text>
</comment>
<evidence type="ECO:0000313" key="2">
    <source>
        <dbReference type="Proteomes" id="UP000612352"/>
    </source>
</evidence>
<dbReference type="Pfam" id="PF04978">
    <property type="entry name" value="MST"/>
    <property type="match status" value="1"/>
</dbReference>
<sequence>MAPTPDPTSTLLQYLREARESLLWKLDGLSERDLRLPRTPTGTNLLGLVKHVANVEAGYFSLVSPEPYPHPEDLVPLAAEETDPLVDMYAAADESAQLVVARYRRVQTFVDEVVEALPLETTAEVPWWPRSRRTISLHRILVHVTAEVSRHAGHADILRESIDGAAGLRRDNSNLPAGGDWPDYRARLETIADRF</sequence>